<evidence type="ECO:0000256" key="11">
    <source>
        <dbReference type="ARBA" id="ARBA00022842"/>
    </source>
</evidence>
<dbReference type="Pfam" id="PF03484">
    <property type="entry name" value="B5"/>
    <property type="match status" value="1"/>
</dbReference>
<evidence type="ECO:0000256" key="4">
    <source>
        <dbReference type="ARBA" id="ARBA00011209"/>
    </source>
</evidence>
<dbReference type="Gene3D" id="3.30.930.10">
    <property type="entry name" value="Bira Bifunctional Protein, Domain 2"/>
    <property type="match status" value="1"/>
</dbReference>
<evidence type="ECO:0000256" key="2">
    <source>
        <dbReference type="ARBA" id="ARBA00004496"/>
    </source>
</evidence>
<evidence type="ECO:0000256" key="9">
    <source>
        <dbReference type="ARBA" id="ARBA00022741"/>
    </source>
</evidence>
<evidence type="ECO:0000259" key="16">
    <source>
        <dbReference type="PROSITE" id="PS51483"/>
    </source>
</evidence>
<protein>
    <recommendedName>
        <fullName evidence="5">phenylalanine--tRNA ligase</fullName>
        <ecNumber evidence="5">6.1.1.20</ecNumber>
    </recommendedName>
    <alternativeName>
        <fullName evidence="14">Phenylalanyl-tRNA synthetase beta subunit</fullName>
    </alternativeName>
</protein>
<keyword evidence="18" id="KW-1185">Reference proteome</keyword>
<dbReference type="Pfam" id="PF03483">
    <property type="entry name" value="B3_4"/>
    <property type="match status" value="1"/>
</dbReference>
<dbReference type="NCBIfam" id="TIGR00471">
    <property type="entry name" value="pheT_arch"/>
    <property type="match status" value="1"/>
</dbReference>
<dbReference type="Pfam" id="PF18262">
    <property type="entry name" value="PhetRS_B1"/>
    <property type="match status" value="1"/>
</dbReference>
<dbReference type="PANTHER" id="PTHR10947">
    <property type="entry name" value="PHENYLALANYL-TRNA SYNTHETASE BETA CHAIN AND LEUCINE-RICH REPEAT-CONTAINING PROTEIN 47"/>
    <property type="match status" value="1"/>
</dbReference>
<keyword evidence="6" id="KW-0963">Cytoplasm</keyword>
<evidence type="ECO:0000256" key="1">
    <source>
        <dbReference type="ARBA" id="ARBA00001946"/>
    </source>
</evidence>
<dbReference type="SMART" id="SM00873">
    <property type="entry name" value="B3_4"/>
    <property type="match status" value="1"/>
</dbReference>
<dbReference type="SUPFAM" id="SSF46955">
    <property type="entry name" value="Putative DNA-binding domain"/>
    <property type="match status" value="2"/>
</dbReference>
<evidence type="ECO:0000256" key="12">
    <source>
        <dbReference type="ARBA" id="ARBA00022917"/>
    </source>
</evidence>
<evidence type="ECO:0000256" key="7">
    <source>
        <dbReference type="ARBA" id="ARBA00022598"/>
    </source>
</evidence>
<dbReference type="GO" id="GO:1990825">
    <property type="term" value="F:sequence-specific mRNA binding"/>
    <property type="evidence" value="ECO:0007669"/>
    <property type="project" value="EnsemblFungi"/>
</dbReference>
<dbReference type="FunCoup" id="S7XUQ4">
    <property type="interactions" value="276"/>
</dbReference>
<evidence type="ECO:0000256" key="6">
    <source>
        <dbReference type="ARBA" id="ARBA00022490"/>
    </source>
</evidence>
<dbReference type="GO" id="GO:0005524">
    <property type="term" value="F:ATP binding"/>
    <property type="evidence" value="ECO:0007669"/>
    <property type="project" value="UniProtKB-KW"/>
</dbReference>
<dbReference type="InterPro" id="IPR045060">
    <property type="entry name" value="Phe-tRNA-ligase_IIc_bsu"/>
</dbReference>
<evidence type="ECO:0000313" key="17">
    <source>
        <dbReference type="EMBL" id="EPR79628.1"/>
    </source>
</evidence>
<evidence type="ECO:0000256" key="10">
    <source>
        <dbReference type="ARBA" id="ARBA00022840"/>
    </source>
</evidence>
<dbReference type="SUPFAM" id="SSF55681">
    <property type="entry name" value="Class II aaRS and biotin synthetases"/>
    <property type="match status" value="1"/>
</dbReference>
<dbReference type="GO" id="GO:0006432">
    <property type="term" value="P:phenylalanyl-tRNA aminoacylation"/>
    <property type="evidence" value="ECO:0007669"/>
    <property type="project" value="EnsemblFungi"/>
</dbReference>
<dbReference type="InterPro" id="IPR040659">
    <property type="entry name" value="PhetRS_B1"/>
</dbReference>
<dbReference type="PANTHER" id="PTHR10947:SF0">
    <property type="entry name" value="PHENYLALANINE--TRNA LIGASE BETA SUBUNIT"/>
    <property type="match status" value="1"/>
</dbReference>
<dbReference type="Gene3D" id="3.50.40.10">
    <property type="entry name" value="Phenylalanyl-trna Synthetase, Chain B, domain 3"/>
    <property type="match status" value="1"/>
</dbReference>
<dbReference type="EC" id="6.1.1.20" evidence="5"/>
<evidence type="ECO:0000256" key="15">
    <source>
        <dbReference type="ARBA" id="ARBA00049255"/>
    </source>
</evidence>
<dbReference type="Proteomes" id="UP000014978">
    <property type="component" value="Unassembled WGS sequence"/>
</dbReference>
<sequence length="557" mass="64853">MPRISVKKDLIYSELGIKYTDDEFNDMLFDFGLEIDETEENNFIIEIPANRYDLCSVNGLLRSLKSYLEIEEYKELELINSEHKVFVENQPRYVACGIIEGIDFNQDIYEDFINYQEILHKTFCRNRSLAAIGTHDLDKIKFPVYFKSSHKNDFKFQILNNDKCMDGNEIEEHFKDDKKFSKYFKYLEEKPALFFDENNNILSYPPIINSNHSKISLQTKNIFVEVTGHNEKRVNESLYLILDSFRGTKTYKVEVNNIYTPVLRHKEMTITKEEVLKEIGIKMDGKEIEKHLRKMMYKIKDDVHNDIKNLEISSVGDTKENYNNQEIAFSIPEVRFDIMHKCDVIEDICVSYGFNNFNRSPPMFFTPGKELKINKICKKIRQEIANCGFLEALTLSLISNDENKLTGEDYVKVSNYQSLENESIKSSLLLTLLKTLSANQHFPAPIKIFEIGDIVLLDSQFDVLARNERRLSGLIASNTGGLEEIQGLITFLFKKLKNKVKFEEKNLKMYLSKRCGDIIVDDTKVGEFGIVCPKIIRFYNIPYVVSAFEINLEKVIQ</sequence>
<comment type="cofactor">
    <cofactor evidence="1">
        <name>Mg(2+)</name>
        <dbReference type="ChEBI" id="CHEBI:18420"/>
    </cofactor>
</comment>
<dbReference type="GO" id="GO:0009328">
    <property type="term" value="C:phenylalanine-tRNA ligase complex"/>
    <property type="evidence" value="ECO:0007669"/>
    <property type="project" value="EnsemblFungi"/>
</dbReference>
<reference evidence="18" key="1">
    <citation type="journal article" date="2013" name="PLoS Genet.">
        <title>The genome of Spraguea lophii and the basis of host-microsporidian interactions.</title>
        <authorList>
            <person name="Campbell S.E."/>
            <person name="Williams T.A."/>
            <person name="Yousuf A."/>
            <person name="Soanes D.M."/>
            <person name="Paszkiewicz K.H."/>
            <person name="Williams B.A.P."/>
        </authorList>
    </citation>
    <scope>NUCLEOTIDE SEQUENCE [LARGE SCALE GENOMIC DNA]</scope>
    <source>
        <strain evidence="18">42_110</strain>
    </source>
</reference>
<dbReference type="GO" id="GO:0004826">
    <property type="term" value="F:phenylalanine-tRNA ligase activity"/>
    <property type="evidence" value="ECO:0007669"/>
    <property type="project" value="UniProtKB-EC"/>
</dbReference>
<dbReference type="Pfam" id="PF17759">
    <property type="entry name" value="tRNA_synthFbeta"/>
    <property type="match status" value="1"/>
</dbReference>
<proteinExistence type="inferred from homology"/>
<dbReference type="GO" id="GO:0000287">
    <property type="term" value="F:magnesium ion binding"/>
    <property type="evidence" value="ECO:0007669"/>
    <property type="project" value="InterPro"/>
</dbReference>
<comment type="subunit">
    <text evidence="4">Tetramer of two alpha and two beta subunits.</text>
</comment>
<gene>
    <name evidence="17" type="ORF">SLOPH_1427</name>
</gene>
<dbReference type="SMART" id="SM00874">
    <property type="entry name" value="B5"/>
    <property type="match status" value="1"/>
</dbReference>
<keyword evidence="8" id="KW-0479">Metal-binding</keyword>
<dbReference type="InterPro" id="IPR041616">
    <property type="entry name" value="PheRS_beta_core"/>
</dbReference>
<dbReference type="Gene3D" id="3.30.56.10">
    <property type="match status" value="2"/>
</dbReference>
<evidence type="ECO:0000256" key="13">
    <source>
        <dbReference type="ARBA" id="ARBA00023146"/>
    </source>
</evidence>
<keyword evidence="7" id="KW-0436">Ligase</keyword>
<evidence type="ECO:0000256" key="8">
    <source>
        <dbReference type="ARBA" id="ARBA00022723"/>
    </source>
</evidence>
<dbReference type="InterPro" id="IPR004531">
    <property type="entry name" value="Phe-tRNA-synth_IIc_bsu_arc_euk"/>
</dbReference>
<keyword evidence="9" id="KW-0547">Nucleotide-binding</keyword>
<dbReference type="EMBL" id="ATCN01000177">
    <property type="protein sequence ID" value="EPR79628.1"/>
    <property type="molecule type" value="Genomic_DNA"/>
</dbReference>
<evidence type="ECO:0000256" key="5">
    <source>
        <dbReference type="ARBA" id="ARBA00012814"/>
    </source>
</evidence>
<dbReference type="InterPro" id="IPR005147">
    <property type="entry name" value="tRNA_synthase_B5-dom"/>
</dbReference>
<dbReference type="PROSITE" id="PS51483">
    <property type="entry name" value="B5"/>
    <property type="match status" value="1"/>
</dbReference>
<dbReference type="VEuPathDB" id="MicrosporidiaDB:SLOPH_1427"/>
<comment type="catalytic activity">
    <reaction evidence="15">
        <text>tRNA(Phe) + L-phenylalanine + ATP = L-phenylalanyl-tRNA(Phe) + AMP + diphosphate + H(+)</text>
        <dbReference type="Rhea" id="RHEA:19413"/>
        <dbReference type="Rhea" id="RHEA-COMP:9668"/>
        <dbReference type="Rhea" id="RHEA-COMP:9699"/>
        <dbReference type="ChEBI" id="CHEBI:15378"/>
        <dbReference type="ChEBI" id="CHEBI:30616"/>
        <dbReference type="ChEBI" id="CHEBI:33019"/>
        <dbReference type="ChEBI" id="CHEBI:58095"/>
        <dbReference type="ChEBI" id="CHEBI:78442"/>
        <dbReference type="ChEBI" id="CHEBI:78531"/>
        <dbReference type="ChEBI" id="CHEBI:456215"/>
        <dbReference type="EC" id="6.1.1.20"/>
    </reaction>
</comment>
<keyword evidence="12" id="KW-0648">Protein biosynthesis</keyword>
<keyword evidence="10" id="KW-0067">ATP-binding</keyword>
<comment type="caution">
    <text evidence="17">The sequence shown here is derived from an EMBL/GenBank/DDBJ whole genome shotgun (WGS) entry which is preliminary data.</text>
</comment>
<name>S7XUQ4_SPRLO</name>
<comment type="similarity">
    <text evidence="3">Belongs to the phenylalanyl-tRNA synthetase beta subunit family. Type 2 subfamily.</text>
</comment>
<feature type="domain" description="B5" evidence="16">
    <location>
        <begin position="263"/>
        <end position="359"/>
    </location>
</feature>
<keyword evidence="13 17" id="KW-0030">Aminoacyl-tRNA synthetase</keyword>
<dbReference type="InterPro" id="IPR005146">
    <property type="entry name" value="B3/B4_tRNA-bd"/>
</dbReference>
<dbReference type="OrthoDB" id="1698572at2759"/>
<accession>S7XUQ4</accession>
<evidence type="ECO:0000313" key="18">
    <source>
        <dbReference type="Proteomes" id="UP000014978"/>
    </source>
</evidence>
<dbReference type="InterPro" id="IPR020825">
    <property type="entry name" value="Phe-tRNA_synthase-like_B3/B4"/>
</dbReference>
<organism evidence="17 18">
    <name type="scientific">Spraguea lophii (strain 42_110)</name>
    <name type="common">Microsporidian parasite</name>
    <dbReference type="NCBI Taxonomy" id="1358809"/>
    <lineage>
        <taxon>Eukaryota</taxon>
        <taxon>Fungi</taxon>
        <taxon>Fungi incertae sedis</taxon>
        <taxon>Microsporidia</taxon>
        <taxon>Spragueidae</taxon>
        <taxon>Spraguea</taxon>
    </lineage>
</organism>
<dbReference type="STRING" id="1358809.S7XUQ4"/>
<dbReference type="OMA" id="FPGRCAN"/>
<dbReference type="AlphaFoldDB" id="S7XUQ4"/>
<keyword evidence="11" id="KW-0460">Magnesium</keyword>
<dbReference type="HOGENOM" id="CLU_020279_2_0_1"/>
<dbReference type="InterPro" id="IPR009061">
    <property type="entry name" value="DNA-bd_dom_put_sf"/>
</dbReference>
<dbReference type="InterPro" id="IPR045864">
    <property type="entry name" value="aa-tRNA-synth_II/BPL/LPL"/>
</dbReference>
<comment type="subcellular location">
    <subcellularLocation>
        <location evidence="2">Cytoplasm</location>
    </subcellularLocation>
</comment>
<dbReference type="InParanoid" id="S7XUQ4"/>
<evidence type="ECO:0000256" key="14">
    <source>
        <dbReference type="ARBA" id="ARBA00033189"/>
    </source>
</evidence>
<evidence type="ECO:0000256" key="3">
    <source>
        <dbReference type="ARBA" id="ARBA00007438"/>
    </source>
</evidence>